<accession>A0A9P5TX42</accession>
<reference evidence="1" key="1">
    <citation type="submission" date="2020-11" db="EMBL/GenBank/DDBJ databases">
        <authorList>
            <consortium name="DOE Joint Genome Institute"/>
            <person name="Ahrendt S."/>
            <person name="Riley R."/>
            <person name="Andreopoulos W."/>
            <person name="Labutti K."/>
            <person name="Pangilinan J."/>
            <person name="Ruiz-Duenas F.J."/>
            <person name="Barrasa J.M."/>
            <person name="Sanchez-Garcia M."/>
            <person name="Camarero S."/>
            <person name="Miyauchi S."/>
            <person name="Serrano A."/>
            <person name="Linde D."/>
            <person name="Babiker R."/>
            <person name="Drula E."/>
            <person name="Ayuso-Fernandez I."/>
            <person name="Pacheco R."/>
            <person name="Padilla G."/>
            <person name="Ferreira P."/>
            <person name="Barriuso J."/>
            <person name="Kellner H."/>
            <person name="Castanera R."/>
            <person name="Alfaro M."/>
            <person name="Ramirez L."/>
            <person name="Pisabarro A.G."/>
            <person name="Kuo A."/>
            <person name="Tritt A."/>
            <person name="Lipzen A."/>
            <person name="He G."/>
            <person name="Yan M."/>
            <person name="Ng V."/>
            <person name="Cullen D."/>
            <person name="Martin F."/>
            <person name="Rosso M.-N."/>
            <person name="Henrissat B."/>
            <person name="Hibbett D."/>
            <person name="Martinez A.T."/>
            <person name="Grigoriev I.V."/>
        </authorList>
    </citation>
    <scope>NUCLEOTIDE SEQUENCE</scope>
    <source>
        <strain evidence="1">AH 40177</strain>
    </source>
</reference>
<organism evidence="1 2">
    <name type="scientific">Rhodocollybia butyracea</name>
    <dbReference type="NCBI Taxonomy" id="206335"/>
    <lineage>
        <taxon>Eukaryota</taxon>
        <taxon>Fungi</taxon>
        <taxon>Dikarya</taxon>
        <taxon>Basidiomycota</taxon>
        <taxon>Agaricomycotina</taxon>
        <taxon>Agaricomycetes</taxon>
        <taxon>Agaricomycetidae</taxon>
        <taxon>Agaricales</taxon>
        <taxon>Marasmiineae</taxon>
        <taxon>Omphalotaceae</taxon>
        <taxon>Rhodocollybia</taxon>
    </lineage>
</organism>
<gene>
    <name evidence="1" type="ORF">BDP27DRAFT_1371894</name>
</gene>
<dbReference type="Proteomes" id="UP000772434">
    <property type="component" value="Unassembled WGS sequence"/>
</dbReference>
<comment type="caution">
    <text evidence="1">The sequence shown here is derived from an EMBL/GenBank/DDBJ whole genome shotgun (WGS) entry which is preliminary data.</text>
</comment>
<protein>
    <submittedName>
        <fullName evidence="1">Uncharacterized protein</fullName>
    </submittedName>
</protein>
<dbReference type="EMBL" id="JADNRY010000329">
    <property type="protein sequence ID" value="KAF9059055.1"/>
    <property type="molecule type" value="Genomic_DNA"/>
</dbReference>
<proteinExistence type="predicted"/>
<evidence type="ECO:0000313" key="1">
    <source>
        <dbReference type="EMBL" id="KAF9059055.1"/>
    </source>
</evidence>
<dbReference type="AlphaFoldDB" id="A0A9P5TX42"/>
<sequence length="167" mass="18830">MNEGKGKQDASASAASTKEYERGFYPRSSTFHDPDPVPTAHNLHLPDPVTFTSYVYQQCIGSSSLHSLIRKSLGCPGLERAARRIFLAPFDMPNLPKLVTVNLVRLSQCVRLSIRCSMRRRLRGEAAGIDGAGTEVGGGRDIQVGHRYRHYPDYNQRHRHYYDRQIS</sequence>
<name>A0A9P5TX42_9AGAR</name>
<keyword evidence="2" id="KW-1185">Reference proteome</keyword>
<evidence type="ECO:0000313" key="2">
    <source>
        <dbReference type="Proteomes" id="UP000772434"/>
    </source>
</evidence>